<dbReference type="Proteomes" id="UP001249959">
    <property type="component" value="Unassembled WGS sequence"/>
</dbReference>
<protein>
    <submittedName>
        <fullName evidence="2">T9SS type A sorting domain-containing protein</fullName>
    </submittedName>
</protein>
<organism evidence="2 3">
    <name type="scientific">Aquirufa regiilacus</name>
    <dbReference type="NCBI Taxonomy" id="3024868"/>
    <lineage>
        <taxon>Bacteria</taxon>
        <taxon>Pseudomonadati</taxon>
        <taxon>Bacteroidota</taxon>
        <taxon>Cytophagia</taxon>
        <taxon>Cytophagales</taxon>
        <taxon>Flectobacillaceae</taxon>
        <taxon>Aquirufa</taxon>
    </lineage>
</organism>
<evidence type="ECO:0000259" key="1">
    <source>
        <dbReference type="Pfam" id="PF18962"/>
    </source>
</evidence>
<dbReference type="EMBL" id="JAVNWW010000001">
    <property type="protein sequence ID" value="MDU0807795.1"/>
    <property type="molecule type" value="Genomic_DNA"/>
</dbReference>
<evidence type="ECO:0000313" key="3">
    <source>
        <dbReference type="Proteomes" id="UP001249959"/>
    </source>
</evidence>
<evidence type="ECO:0000313" key="2">
    <source>
        <dbReference type="EMBL" id="MDU0807795.1"/>
    </source>
</evidence>
<dbReference type="InterPro" id="IPR026444">
    <property type="entry name" value="Secre_tail"/>
</dbReference>
<dbReference type="Pfam" id="PF18962">
    <property type="entry name" value="Por_Secre_tail"/>
    <property type="match status" value="1"/>
</dbReference>
<dbReference type="RefSeq" id="WP_315575725.1">
    <property type="nucleotide sequence ID" value="NZ_JARDXH010000003.1"/>
</dbReference>
<reference evidence="2 3" key="1">
    <citation type="submission" date="2023-09" db="EMBL/GenBank/DDBJ databases">
        <title>Aquirufa genomes.</title>
        <authorList>
            <person name="Pitt A."/>
        </authorList>
    </citation>
    <scope>NUCLEOTIDE SEQUENCE [LARGE SCALE GENOMIC DNA]</scope>
    <source>
        <strain evidence="2 3">LEOWEIH-7C</strain>
    </source>
</reference>
<dbReference type="NCBIfam" id="TIGR04183">
    <property type="entry name" value="Por_Secre_tail"/>
    <property type="match status" value="1"/>
</dbReference>
<sequence>MIQAVRNTFFFALLLGFLSPVFLHAQIEGKSKSRLAIQRTAQRVNLPILLSKRSFHVNPALQTNLDLKQNSYLTQIMKSSFAKPSTTTIVGQVPDRKLVEENSNNSNYLFYNDRIQVSHAYPNPASDFLDIDYQVVGNQELRLGFYNVLGEQVKEFALDRDQRTLRISLRDFSSGMYLYQLSIDGRSVATKKIIVRKGL</sequence>
<accession>A0ABU3TPQ8</accession>
<name>A0ABU3TPQ8_9BACT</name>
<gene>
    <name evidence="2" type="ORF">PQG45_01960</name>
</gene>
<proteinExistence type="predicted"/>
<feature type="domain" description="Secretion system C-terminal sorting" evidence="1">
    <location>
        <begin position="121"/>
        <end position="195"/>
    </location>
</feature>
<comment type="caution">
    <text evidence="2">The sequence shown here is derived from an EMBL/GenBank/DDBJ whole genome shotgun (WGS) entry which is preliminary data.</text>
</comment>
<keyword evidence="3" id="KW-1185">Reference proteome</keyword>